<dbReference type="PANTHER" id="PTHR46928">
    <property type="entry name" value="MESENCHYME-SPECIFIC CELL SURFACE GLYCOPROTEIN"/>
    <property type="match status" value="1"/>
</dbReference>
<reference evidence="3 6" key="1">
    <citation type="submission" date="2021-01" db="EMBL/GenBank/DDBJ databases">
        <title>Sequencing the genomes of 1000 actinobacteria strains.</title>
        <authorList>
            <person name="Klenk H.-P."/>
        </authorList>
    </citation>
    <scope>NUCLEOTIDE SEQUENCE [LARGE SCALE GENOMIC DNA]</scope>
    <source>
        <strain evidence="3 6">DSM 44581</strain>
    </source>
</reference>
<dbReference type="PANTHER" id="PTHR46928:SF1">
    <property type="entry name" value="MESENCHYME-SPECIFIC CELL SURFACE GLYCOPROTEIN"/>
    <property type="match status" value="1"/>
</dbReference>
<dbReference type="SUPFAM" id="SSF50969">
    <property type="entry name" value="YVTN repeat-like/Quinoprotein amine dehydrogenase"/>
    <property type="match status" value="1"/>
</dbReference>
<gene>
    <name evidence="4" type="ORF">J7S33_00430</name>
    <name evidence="3" type="ORF">JOE68_000078</name>
</gene>
<dbReference type="Proteomes" id="UP001195724">
    <property type="component" value="Unassembled WGS sequence"/>
</dbReference>
<feature type="chain" id="PRO_5035866689" evidence="1">
    <location>
        <begin position="27"/>
        <end position="731"/>
    </location>
</feature>
<organism evidence="4 5">
    <name type="scientific">Saccharothrix algeriensis</name>
    <dbReference type="NCBI Taxonomy" id="173560"/>
    <lineage>
        <taxon>Bacteria</taxon>
        <taxon>Bacillati</taxon>
        <taxon>Actinomycetota</taxon>
        <taxon>Actinomycetes</taxon>
        <taxon>Pseudonocardiales</taxon>
        <taxon>Pseudonocardiaceae</taxon>
        <taxon>Saccharothrix</taxon>
    </lineage>
</organism>
<dbReference type="EMBL" id="JAFBCL010000001">
    <property type="protein sequence ID" value="MBM7809213.1"/>
    <property type="molecule type" value="Genomic_DNA"/>
</dbReference>
<dbReference type="InterPro" id="IPR011044">
    <property type="entry name" value="Quino_amine_DH_bsu"/>
</dbReference>
<accession>A0A8T8HYT4</accession>
<dbReference type="RefSeq" id="WP_204840345.1">
    <property type="nucleotide sequence ID" value="NZ_JAFBCL010000001.1"/>
</dbReference>
<dbReference type="Proteomes" id="UP000671828">
    <property type="component" value="Chromosome"/>
</dbReference>
<evidence type="ECO:0000259" key="2">
    <source>
        <dbReference type="Pfam" id="PF13449"/>
    </source>
</evidence>
<reference evidence="4" key="2">
    <citation type="submission" date="2021-04" db="EMBL/GenBank/DDBJ databases">
        <title>Saccharothrix algeriensis WGS.</title>
        <authorList>
            <person name="Stuskova K."/>
            <person name="Hakalova E."/>
            <person name="Tebbal A.B."/>
            <person name="Eichmeier A."/>
        </authorList>
    </citation>
    <scope>NUCLEOTIDE SEQUENCE</scope>
    <source>
        <strain evidence="4">NRRL B-24137</strain>
    </source>
</reference>
<evidence type="ECO:0000313" key="3">
    <source>
        <dbReference type="EMBL" id="MBM7809213.1"/>
    </source>
</evidence>
<dbReference type="InterPro" id="IPR027372">
    <property type="entry name" value="Phytase-like_dom"/>
</dbReference>
<dbReference type="InterPro" id="IPR052956">
    <property type="entry name" value="Mesenchyme-surface_protein"/>
</dbReference>
<feature type="domain" description="Phytase-like" evidence="2">
    <location>
        <begin position="448"/>
        <end position="713"/>
    </location>
</feature>
<evidence type="ECO:0000313" key="4">
    <source>
        <dbReference type="EMBL" id="QTR03571.1"/>
    </source>
</evidence>
<keyword evidence="6" id="KW-1185">Reference proteome</keyword>
<keyword evidence="1" id="KW-0732">Signal</keyword>
<sequence>MVRPVRVLAVLLACGMSMSVPSPAGARTPERFQRVDTMPVHRNSSADQHTAAEIAAATADGGTVVHTDSPARRIGFTKVRDGRLTPDGVLPLPGEPTSVDVLGRLALVAVNTSGSSTAPSGALLVVDLDSREVRARHELGGQPDSVDISPDGRYAAIAVENERDEDVDGGRLPQAPAGFLAVVDIQGAPAAWALRRVELTGLAEVAPEDPEPEYVSVNGRNQVAVTLQENNHIAVVDLPSGAVVGHFSAGSATVTGVDTEDDGRIDPSGTITAPREPDAVAWLDDRTLATADEGDYRGGSRTWTVFDAASGRVVHSSGNELEQVAIRQGQYADGRSDNKGVEPEGLAVATFGRHRYAFVGLERANLVAVYDVDDPRRPRFLQALPTGVGPEGLLPIPATGTLVVSAEEDSAEDGVRSSLSAYRLTRTPLPVSLQRNQGAPSIVSDGIGFGALSGLSGIPGDHRSVVAVADSAYRPTRVLTVDTLAAPARVRAELTLTRGGAPVGYDAEGIAARRGGGYWVAAEGDGKKTPNLLVEVAASGAVVREVPLPDGVAATATGNGFEGVATTGRGAGEQVWVAVQREWKADRLGQATLARFTPATGEWAFAAYPLDAARTGWVGLSELTALDDRTLLVLERDNQRGDTAATKKVYRVDVSRLRPVAAGEPKPVVAKALARDLLPALRAGGAAAHDKVEGLAVVGHGPLRRLVGAVDNDGVDDAPGESVFLRLGLIR</sequence>
<evidence type="ECO:0000256" key="1">
    <source>
        <dbReference type="SAM" id="SignalP"/>
    </source>
</evidence>
<feature type="signal peptide" evidence="1">
    <location>
        <begin position="1"/>
        <end position="26"/>
    </location>
</feature>
<name>A0A8T8HYT4_9PSEU</name>
<evidence type="ECO:0000313" key="5">
    <source>
        <dbReference type="Proteomes" id="UP000671828"/>
    </source>
</evidence>
<protein>
    <submittedName>
        <fullName evidence="4">Esterase-like activity of phytase family protein</fullName>
    </submittedName>
</protein>
<dbReference type="Pfam" id="PF13449">
    <property type="entry name" value="Phytase-like"/>
    <property type="match status" value="1"/>
</dbReference>
<evidence type="ECO:0000313" key="6">
    <source>
        <dbReference type="Proteomes" id="UP001195724"/>
    </source>
</evidence>
<proteinExistence type="predicted"/>
<dbReference type="EMBL" id="CP072788">
    <property type="protein sequence ID" value="QTR03571.1"/>
    <property type="molecule type" value="Genomic_DNA"/>
</dbReference>
<dbReference type="InterPro" id="IPR015943">
    <property type="entry name" value="WD40/YVTN_repeat-like_dom_sf"/>
</dbReference>
<dbReference type="AlphaFoldDB" id="A0A8T8HYT4"/>
<dbReference type="Gene3D" id="2.130.10.10">
    <property type="entry name" value="YVTN repeat-like/Quinoprotein amine dehydrogenase"/>
    <property type="match status" value="2"/>
</dbReference>